<gene>
    <name evidence="1" type="ORF">GCM10009849_11550</name>
</gene>
<organism evidence="1 2">
    <name type="scientific">Sinomonas flava</name>
    <dbReference type="NCBI Taxonomy" id="496857"/>
    <lineage>
        <taxon>Bacteria</taxon>
        <taxon>Bacillati</taxon>
        <taxon>Actinomycetota</taxon>
        <taxon>Actinomycetes</taxon>
        <taxon>Micrococcales</taxon>
        <taxon>Micrococcaceae</taxon>
        <taxon>Sinomonas</taxon>
    </lineage>
</organism>
<evidence type="ECO:0000313" key="2">
    <source>
        <dbReference type="Proteomes" id="UP001500432"/>
    </source>
</evidence>
<comment type="caution">
    <text evidence="1">The sequence shown here is derived from an EMBL/GenBank/DDBJ whole genome shotgun (WGS) entry which is preliminary data.</text>
</comment>
<sequence>MDGVDIMQRELERGHHAEVAATAAQGPEQVRLGFRAGPDEPAVGEDHVRGEEVVAGEPVLACQVADPAAECEPGDAGGAEDAAGAREPEGVRGVVVVAPRRPGLCPGTLLLRVDPDAAAYGEVEDESVVDRSEAGCAVAAAPDGEVEPCVAREPHRGDHVGSLRDAQDRGGMFVDHPVEHVPGGLVALVIGLDHGAADALAERVEGWGGHVPS</sequence>
<proteinExistence type="predicted"/>
<keyword evidence="2" id="KW-1185">Reference proteome</keyword>
<reference evidence="1 2" key="1">
    <citation type="journal article" date="2019" name="Int. J. Syst. Evol. Microbiol.">
        <title>The Global Catalogue of Microorganisms (GCM) 10K type strain sequencing project: providing services to taxonomists for standard genome sequencing and annotation.</title>
        <authorList>
            <consortium name="The Broad Institute Genomics Platform"/>
            <consortium name="The Broad Institute Genome Sequencing Center for Infectious Disease"/>
            <person name="Wu L."/>
            <person name="Ma J."/>
        </authorList>
    </citation>
    <scope>NUCLEOTIDE SEQUENCE [LARGE SCALE GENOMIC DNA]</scope>
    <source>
        <strain evidence="1 2">JCM 16034</strain>
    </source>
</reference>
<accession>A0ABN3BNN8</accession>
<dbReference type="EMBL" id="BAAAQW010000003">
    <property type="protein sequence ID" value="GAA2198532.1"/>
    <property type="molecule type" value="Genomic_DNA"/>
</dbReference>
<dbReference type="Proteomes" id="UP001500432">
    <property type="component" value="Unassembled WGS sequence"/>
</dbReference>
<protein>
    <submittedName>
        <fullName evidence="1">Uncharacterized protein</fullName>
    </submittedName>
</protein>
<name>A0ABN3BNN8_9MICC</name>
<evidence type="ECO:0000313" key="1">
    <source>
        <dbReference type="EMBL" id="GAA2198532.1"/>
    </source>
</evidence>